<proteinExistence type="predicted"/>
<keyword evidence="1" id="KW-0805">Transcription regulation</keyword>
<protein>
    <submittedName>
        <fullName evidence="6">Helix-turn-helix transcriptional regulator</fullName>
    </submittedName>
</protein>
<accession>A0A919KN12</accession>
<name>A0A919KN12_9ACTN</name>
<evidence type="ECO:0000256" key="3">
    <source>
        <dbReference type="ARBA" id="ARBA00023163"/>
    </source>
</evidence>
<evidence type="ECO:0000256" key="4">
    <source>
        <dbReference type="SAM" id="MobiDB-lite"/>
    </source>
</evidence>
<dbReference type="PANTHER" id="PTHR44688">
    <property type="entry name" value="DNA-BINDING TRANSCRIPTIONAL ACTIVATOR DEVR_DOSR"/>
    <property type="match status" value="1"/>
</dbReference>
<dbReference type="Gene3D" id="1.10.10.10">
    <property type="entry name" value="Winged helix-like DNA-binding domain superfamily/Winged helix DNA-binding domain"/>
    <property type="match status" value="1"/>
</dbReference>
<gene>
    <name evidence="6" type="ORF">GCM10018781_18810</name>
</gene>
<dbReference type="InterPro" id="IPR016032">
    <property type="entry name" value="Sig_transdc_resp-reg_C-effctor"/>
</dbReference>
<dbReference type="RefSeq" id="WP_190210355.1">
    <property type="nucleotide sequence ID" value="NZ_BNBO01000007.1"/>
</dbReference>
<dbReference type="Pfam" id="PF00196">
    <property type="entry name" value="GerE"/>
    <property type="match status" value="1"/>
</dbReference>
<dbReference type="GeneID" id="95358563"/>
<keyword evidence="7" id="KW-1185">Reference proteome</keyword>
<dbReference type="PROSITE" id="PS50043">
    <property type="entry name" value="HTH_LUXR_2"/>
    <property type="match status" value="1"/>
</dbReference>
<dbReference type="PANTHER" id="PTHR44688:SF16">
    <property type="entry name" value="DNA-BINDING TRANSCRIPTIONAL ACTIVATOR DEVR_DOSR"/>
    <property type="match status" value="1"/>
</dbReference>
<reference evidence="6" key="2">
    <citation type="submission" date="2020-09" db="EMBL/GenBank/DDBJ databases">
        <authorList>
            <person name="Sun Q."/>
            <person name="Ohkuma M."/>
        </authorList>
    </citation>
    <scope>NUCLEOTIDE SEQUENCE</scope>
    <source>
        <strain evidence="6">JCM 4646</strain>
    </source>
</reference>
<dbReference type="CDD" id="cd06170">
    <property type="entry name" value="LuxR_C_like"/>
    <property type="match status" value="1"/>
</dbReference>
<feature type="compositionally biased region" description="Low complexity" evidence="4">
    <location>
        <begin position="494"/>
        <end position="503"/>
    </location>
</feature>
<dbReference type="SUPFAM" id="SSF46894">
    <property type="entry name" value="C-terminal effector domain of the bipartite response regulators"/>
    <property type="match status" value="1"/>
</dbReference>
<dbReference type="SUPFAM" id="SSF48452">
    <property type="entry name" value="TPR-like"/>
    <property type="match status" value="1"/>
</dbReference>
<reference evidence="6" key="1">
    <citation type="journal article" date="2014" name="Int. J. Syst. Evol. Microbiol.">
        <title>Complete genome sequence of Corynebacterium casei LMG S-19264T (=DSM 44701T), isolated from a smear-ripened cheese.</title>
        <authorList>
            <consortium name="US DOE Joint Genome Institute (JGI-PGF)"/>
            <person name="Walter F."/>
            <person name="Albersmeier A."/>
            <person name="Kalinowski J."/>
            <person name="Ruckert C."/>
        </authorList>
    </citation>
    <scope>NUCLEOTIDE SEQUENCE</scope>
    <source>
        <strain evidence="6">JCM 4646</strain>
    </source>
</reference>
<evidence type="ECO:0000313" key="7">
    <source>
        <dbReference type="Proteomes" id="UP000617734"/>
    </source>
</evidence>
<feature type="domain" description="HTH luxR-type" evidence="5">
    <location>
        <begin position="496"/>
        <end position="561"/>
    </location>
</feature>
<dbReference type="SMART" id="SM00421">
    <property type="entry name" value="HTH_LUXR"/>
    <property type="match status" value="1"/>
</dbReference>
<dbReference type="Proteomes" id="UP000617734">
    <property type="component" value="Unassembled WGS sequence"/>
</dbReference>
<organism evidence="6 7">
    <name type="scientific">Kitasatospora indigofera</name>
    <dbReference type="NCBI Taxonomy" id="67307"/>
    <lineage>
        <taxon>Bacteria</taxon>
        <taxon>Bacillati</taxon>
        <taxon>Actinomycetota</taxon>
        <taxon>Actinomycetes</taxon>
        <taxon>Kitasatosporales</taxon>
        <taxon>Streptomycetaceae</taxon>
        <taxon>Kitasatospora</taxon>
    </lineage>
</organism>
<comment type="caution">
    <text evidence="6">The sequence shown here is derived from an EMBL/GenBank/DDBJ whole genome shotgun (WGS) entry which is preliminary data.</text>
</comment>
<keyword evidence="2" id="KW-0238">DNA-binding</keyword>
<sequence length="569" mass="60404">MAATGTAATLADARQAHEDQAWQDACAEFARADGRTPLAIDDLEAWAESAHILGRGPEACRLLERAYRMRAEAGEVGGAIRCAFWLHEALTMRGEFGHAGGWLARAARLARTAPGCAQEGYLLLPEAERQLARDAGAAFGTAARALDLAVRCGDRDLAVAATHLQGLARIRQERVEDGLALLDEAMLAVTTGETSPRVTGWVYCDVIAACGDLQELRRAREWTTALDAWMATRPQFVGGYSGICLIHRSELMRLLGDWPKAALQARTACERLTQGFAEMLAGAAFYQLGEVSRLRGDWPAAEQAYRRAGAHGCDAQPGLALLRLAQDLPEPAVGGVRRALAEAAGRTARAKLLPACAEIMLAAGESGAAAEAVAELAEIAQAYDRPAMRARTEYARAAVRLAAGDSAAALTSARLAWRLWRELDVPYEAARSRVLVALACRGLDDEDSAAGEFEAALRGFEALGAVPDRVRTEALVRARPGGPTAAGPADGGRARAAGPPAGLTPRETEVLRLVAAGDTNQAIARQLVLSEKTVARHLSNIFRKLGVGSRTAAAGYAFEHGLHRPPPGR</sequence>
<keyword evidence="3" id="KW-0804">Transcription</keyword>
<evidence type="ECO:0000256" key="2">
    <source>
        <dbReference type="ARBA" id="ARBA00023125"/>
    </source>
</evidence>
<feature type="compositionally biased region" description="Low complexity" evidence="4">
    <location>
        <begin position="478"/>
        <end position="488"/>
    </location>
</feature>
<dbReference type="GO" id="GO:0006355">
    <property type="term" value="P:regulation of DNA-templated transcription"/>
    <property type="evidence" value="ECO:0007669"/>
    <property type="project" value="InterPro"/>
</dbReference>
<dbReference type="EMBL" id="BNBO01000007">
    <property type="protein sequence ID" value="GHH65871.1"/>
    <property type="molecule type" value="Genomic_DNA"/>
</dbReference>
<dbReference type="InterPro" id="IPR011990">
    <property type="entry name" value="TPR-like_helical_dom_sf"/>
</dbReference>
<dbReference type="PRINTS" id="PR00038">
    <property type="entry name" value="HTHLUXR"/>
</dbReference>
<dbReference type="InterPro" id="IPR036388">
    <property type="entry name" value="WH-like_DNA-bd_sf"/>
</dbReference>
<dbReference type="PROSITE" id="PS00622">
    <property type="entry name" value="HTH_LUXR_1"/>
    <property type="match status" value="1"/>
</dbReference>
<evidence type="ECO:0000259" key="5">
    <source>
        <dbReference type="PROSITE" id="PS50043"/>
    </source>
</evidence>
<feature type="region of interest" description="Disordered" evidence="4">
    <location>
        <begin position="478"/>
        <end position="503"/>
    </location>
</feature>
<evidence type="ECO:0000313" key="6">
    <source>
        <dbReference type="EMBL" id="GHH65871.1"/>
    </source>
</evidence>
<dbReference type="InterPro" id="IPR000792">
    <property type="entry name" value="Tscrpt_reg_LuxR_C"/>
</dbReference>
<dbReference type="AlphaFoldDB" id="A0A919KN12"/>
<dbReference type="GO" id="GO:0003677">
    <property type="term" value="F:DNA binding"/>
    <property type="evidence" value="ECO:0007669"/>
    <property type="project" value="UniProtKB-KW"/>
</dbReference>
<evidence type="ECO:0000256" key="1">
    <source>
        <dbReference type="ARBA" id="ARBA00023015"/>
    </source>
</evidence>